<evidence type="ECO:0000313" key="2">
    <source>
        <dbReference type="Proteomes" id="UP000294530"/>
    </source>
</evidence>
<dbReference type="KEGG" id="blac:94352828"/>
<protein>
    <submittedName>
        <fullName evidence="1">Uncharacterized protein</fullName>
    </submittedName>
</protein>
<sequence length="140" mass="15040">MPSSIAFQISTLCKTFPFKRAISSSDSSPGFTGQLQEGGLGLPNVTFFAKTLQLCSLRDAISAAGQPSRIFRWYVQGLTSCTARLPSLLCLLRDGLGWVASGIPLYKPGNVYGAHLTIQRLPQGRARCTSGEIFGSELVL</sequence>
<dbReference type="Proteomes" id="UP000294530">
    <property type="component" value="Unassembled WGS sequence"/>
</dbReference>
<accession>A0A976FEW2</accession>
<keyword evidence="2" id="KW-1185">Reference proteome</keyword>
<dbReference type="EMBL" id="SHOA02000001">
    <property type="protein sequence ID" value="TDH65562.1"/>
    <property type="molecule type" value="Genomic_DNA"/>
</dbReference>
<reference evidence="1 2" key="1">
    <citation type="journal article" date="2021" name="Genome Biol.">
        <title>AFLAP: assembly-free linkage analysis pipeline using k-mers from genome sequencing data.</title>
        <authorList>
            <person name="Fletcher K."/>
            <person name="Zhang L."/>
            <person name="Gil J."/>
            <person name="Han R."/>
            <person name="Cavanaugh K."/>
            <person name="Michelmore R."/>
        </authorList>
    </citation>
    <scope>NUCLEOTIDE SEQUENCE [LARGE SCALE GENOMIC DNA]</scope>
    <source>
        <strain evidence="1 2">SF5</strain>
    </source>
</reference>
<dbReference type="RefSeq" id="XP_067815061.1">
    <property type="nucleotide sequence ID" value="XM_067967157.1"/>
</dbReference>
<dbReference type="AlphaFoldDB" id="A0A976FEW2"/>
<evidence type="ECO:0000313" key="1">
    <source>
        <dbReference type="EMBL" id="TDH65562.1"/>
    </source>
</evidence>
<name>A0A976FEW2_BRELC</name>
<comment type="caution">
    <text evidence="1">The sequence shown here is derived from an EMBL/GenBank/DDBJ whole genome shotgun (WGS) entry which is preliminary data.</text>
</comment>
<organism evidence="1 2">
    <name type="scientific">Bremia lactucae</name>
    <name type="common">Lettuce downy mildew</name>
    <dbReference type="NCBI Taxonomy" id="4779"/>
    <lineage>
        <taxon>Eukaryota</taxon>
        <taxon>Sar</taxon>
        <taxon>Stramenopiles</taxon>
        <taxon>Oomycota</taxon>
        <taxon>Peronosporomycetes</taxon>
        <taxon>Peronosporales</taxon>
        <taxon>Peronosporaceae</taxon>
        <taxon>Bremia</taxon>
    </lineage>
</organism>
<gene>
    <name evidence="1" type="ORF">CCR75_009112</name>
</gene>
<proteinExistence type="predicted"/>
<dbReference type="GeneID" id="94352828"/>